<dbReference type="OrthoDB" id="6904893at2"/>
<keyword evidence="1" id="KW-1133">Transmembrane helix</keyword>
<accession>A0A1H1SCU1</accession>
<feature type="transmembrane region" description="Helical" evidence="1">
    <location>
        <begin position="189"/>
        <end position="207"/>
    </location>
</feature>
<evidence type="ECO:0000313" key="2">
    <source>
        <dbReference type="EMBL" id="SDS45787.1"/>
    </source>
</evidence>
<dbReference type="STRING" id="1392877.SAMN05216221_1866"/>
<dbReference type="RefSeq" id="WP_090348683.1">
    <property type="nucleotide sequence ID" value="NZ_LT629751.1"/>
</dbReference>
<organism evidence="2 3">
    <name type="scientific">Pseudomonas oryzae</name>
    <dbReference type="NCBI Taxonomy" id="1392877"/>
    <lineage>
        <taxon>Bacteria</taxon>
        <taxon>Pseudomonadati</taxon>
        <taxon>Pseudomonadota</taxon>
        <taxon>Gammaproteobacteria</taxon>
        <taxon>Pseudomonadales</taxon>
        <taxon>Pseudomonadaceae</taxon>
        <taxon>Pseudomonas</taxon>
    </lineage>
</organism>
<feature type="transmembrane region" description="Helical" evidence="1">
    <location>
        <begin position="70"/>
        <end position="90"/>
    </location>
</feature>
<keyword evidence="1" id="KW-0812">Transmembrane</keyword>
<proteinExistence type="predicted"/>
<keyword evidence="1" id="KW-0472">Membrane</keyword>
<dbReference type="Proteomes" id="UP000243359">
    <property type="component" value="Chromosome I"/>
</dbReference>
<keyword evidence="3" id="KW-1185">Reference proteome</keyword>
<protein>
    <submittedName>
        <fullName evidence="2">Uncharacterized protein</fullName>
    </submittedName>
</protein>
<feature type="transmembrane region" description="Helical" evidence="1">
    <location>
        <begin position="102"/>
        <end position="120"/>
    </location>
</feature>
<reference evidence="3" key="1">
    <citation type="submission" date="2016-10" db="EMBL/GenBank/DDBJ databases">
        <authorList>
            <person name="Varghese N."/>
            <person name="Submissions S."/>
        </authorList>
    </citation>
    <scope>NUCLEOTIDE SEQUENCE [LARGE SCALE GENOMIC DNA]</scope>
    <source>
        <strain evidence="3">KCTC 32247</strain>
    </source>
</reference>
<sequence>MREFDPYRPPQAPLLDERLPASFVEHWARDQLLVLGGLALGFAFGLFVLLVLGFWQALYPELQPLVFTHLLRLLLVPLWTYLLLRLRALLASRFGLQGGLDWALWLQVALAFLATGFAALQEEYAAAYPAALELASFALFVALGLSVLRFALALWRIRRPYPALRLFAWLLLLAGVACASVLLLVPALLLCLAASVALAWVFFAAAAERRA</sequence>
<evidence type="ECO:0000256" key="1">
    <source>
        <dbReference type="SAM" id="Phobius"/>
    </source>
</evidence>
<feature type="transmembrane region" description="Helical" evidence="1">
    <location>
        <begin position="32"/>
        <end position="58"/>
    </location>
</feature>
<name>A0A1H1SCU1_9PSED</name>
<dbReference type="EMBL" id="LT629751">
    <property type="protein sequence ID" value="SDS45787.1"/>
    <property type="molecule type" value="Genomic_DNA"/>
</dbReference>
<evidence type="ECO:0000313" key="3">
    <source>
        <dbReference type="Proteomes" id="UP000243359"/>
    </source>
</evidence>
<feature type="transmembrane region" description="Helical" evidence="1">
    <location>
        <begin position="164"/>
        <end position="183"/>
    </location>
</feature>
<feature type="transmembrane region" description="Helical" evidence="1">
    <location>
        <begin position="126"/>
        <end position="152"/>
    </location>
</feature>
<dbReference type="AlphaFoldDB" id="A0A1H1SCU1"/>
<gene>
    <name evidence="2" type="ORF">SAMN05216221_1866</name>
</gene>